<keyword evidence="3" id="KW-0677">Repeat</keyword>
<dbReference type="Pfam" id="PF00020">
    <property type="entry name" value="TNFR_c6"/>
    <property type="match status" value="1"/>
</dbReference>
<feature type="transmembrane region" description="Helical" evidence="10">
    <location>
        <begin position="169"/>
        <end position="193"/>
    </location>
</feature>
<dbReference type="Ensembl" id="ENSCMIT00000022231.1">
    <property type="protein sequence ID" value="ENSCMIP00000021845.1"/>
    <property type="gene ID" value="ENSCMIG00000009914.1"/>
</dbReference>
<proteinExistence type="predicted"/>
<evidence type="ECO:0000256" key="3">
    <source>
        <dbReference type="ARBA" id="ARBA00022737"/>
    </source>
</evidence>
<dbReference type="InterPro" id="IPR047526">
    <property type="entry name" value="TNR19/27/EDAR"/>
</dbReference>
<feature type="domain" description="TNFR-Cys" evidence="12">
    <location>
        <begin position="33"/>
        <end position="72"/>
    </location>
</feature>
<dbReference type="Gene3D" id="2.10.50.10">
    <property type="entry name" value="Tumor Necrosis Factor Receptor, subunit A, domain 2"/>
    <property type="match status" value="1"/>
</dbReference>
<dbReference type="InParanoid" id="A0A4W3I356"/>
<keyword evidence="14" id="KW-1185">Reference proteome</keyword>
<keyword evidence="6 9" id="KW-1015">Disulfide bond</keyword>
<feature type="disulfide bond" evidence="9">
    <location>
        <begin position="49"/>
        <end position="62"/>
    </location>
</feature>
<keyword evidence="7" id="KW-0675">Receptor</keyword>
<evidence type="ECO:0000256" key="10">
    <source>
        <dbReference type="SAM" id="Phobius"/>
    </source>
</evidence>
<dbReference type="InterPro" id="IPR034047">
    <property type="entry name" value="TNFRSF19_N"/>
</dbReference>
<reference evidence="14" key="3">
    <citation type="journal article" date="2014" name="Nature">
        <title>Elephant shark genome provides unique insights into gnathostome evolution.</title>
        <authorList>
            <consortium name="International Elephant Shark Genome Sequencing Consortium"/>
            <person name="Venkatesh B."/>
            <person name="Lee A.P."/>
            <person name="Ravi V."/>
            <person name="Maurya A.K."/>
            <person name="Lian M.M."/>
            <person name="Swann J.B."/>
            <person name="Ohta Y."/>
            <person name="Flajnik M.F."/>
            <person name="Sutoh Y."/>
            <person name="Kasahara M."/>
            <person name="Hoon S."/>
            <person name="Gangu V."/>
            <person name="Roy S.W."/>
            <person name="Irimia M."/>
            <person name="Korzh V."/>
            <person name="Kondrychyn I."/>
            <person name="Lim Z.W."/>
            <person name="Tay B.H."/>
            <person name="Tohari S."/>
            <person name="Kong K.W."/>
            <person name="Ho S."/>
            <person name="Lorente-Galdos B."/>
            <person name="Quilez J."/>
            <person name="Marques-Bonet T."/>
            <person name="Raney B.J."/>
            <person name="Ingham P.W."/>
            <person name="Tay A."/>
            <person name="Hillier L.W."/>
            <person name="Minx P."/>
            <person name="Boehm T."/>
            <person name="Wilson R.K."/>
            <person name="Brenner S."/>
            <person name="Warren W.C."/>
        </authorList>
    </citation>
    <scope>NUCLEOTIDE SEQUENCE [LARGE SCALE GENOMIC DNA]</scope>
</reference>
<dbReference type="AlphaFoldDB" id="A0A4W3I356"/>
<feature type="repeat" description="TNFR-Cys" evidence="9">
    <location>
        <begin position="74"/>
        <end position="114"/>
    </location>
</feature>
<dbReference type="GeneTree" id="ENSGT00940000153259"/>
<evidence type="ECO:0000256" key="8">
    <source>
        <dbReference type="ARBA" id="ARBA00023180"/>
    </source>
</evidence>
<organism evidence="13 14">
    <name type="scientific">Callorhinchus milii</name>
    <name type="common">Ghost shark</name>
    <dbReference type="NCBI Taxonomy" id="7868"/>
    <lineage>
        <taxon>Eukaryota</taxon>
        <taxon>Metazoa</taxon>
        <taxon>Chordata</taxon>
        <taxon>Craniata</taxon>
        <taxon>Vertebrata</taxon>
        <taxon>Chondrichthyes</taxon>
        <taxon>Holocephali</taxon>
        <taxon>Chimaeriformes</taxon>
        <taxon>Callorhinchidae</taxon>
        <taxon>Callorhinchus</taxon>
    </lineage>
</organism>
<keyword evidence="8" id="KW-0325">Glycoprotein</keyword>
<keyword evidence="5 10" id="KW-0472">Membrane</keyword>
<evidence type="ECO:0000256" key="6">
    <source>
        <dbReference type="ARBA" id="ARBA00023157"/>
    </source>
</evidence>
<dbReference type="PROSITE" id="PS00652">
    <property type="entry name" value="TNFR_NGFR_1"/>
    <property type="match status" value="2"/>
</dbReference>
<dbReference type="PANTHER" id="PTHR12120:SF1">
    <property type="entry name" value="TUMOR NECROSIS FACTOR RECEPTOR SUPERFAMILY MEMBER 19"/>
    <property type="match status" value="1"/>
</dbReference>
<gene>
    <name evidence="13" type="primary">LOC103183272</name>
</gene>
<evidence type="ECO:0000313" key="13">
    <source>
        <dbReference type="Ensembl" id="ENSCMIP00000021845.1"/>
    </source>
</evidence>
<dbReference type="GO" id="GO:0005886">
    <property type="term" value="C:plasma membrane"/>
    <property type="evidence" value="ECO:0007669"/>
    <property type="project" value="TreeGrafter"/>
</dbReference>
<feature type="repeat" description="TNFR-Cys" evidence="9">
    <location>
        <begin position="33"/>
        <end position="72"/>
    </location>
</feature>
<dbReference type="SMART" id="SM00208">
    <property type="entry name" value="TNFR"/>
    <property type="match status" value="2"/>
</dbReference>
<reference evidence="14" key="2">
    <citation type="journal article" date="2007" name="PLoS Biol.">
        <title>Survey sequencing and comparative analysis of the elephant shark (Callorhinchus milii) genome.</title>
        <authorList>
            <person name="Venkatesh B."/>
            <person name="Kirkness E.F."/>
            <person name="Loh Y.H."/>
            <person name="Halpern A.L."/>
            <person name="Lee A.P."/>
            <person name="Johnson J."/>
            <person name="Dandona N."/>
            <person name="Viswanathan L.D."/>
            <person name="Tay A."/>
            <person name="Venter J.C."/>
            <person name="Strausberg R.L."/>
            <person name="Brenner S."/>
        </authorList>
    </citation>
    <scope>NUCLEOTIDE SEQUENCE [LARGE SCALE GENOMIC DNA]</scope>
</reference>
<feature type="domain" description="TNFR-Cys" evidence="12">
    <location>
        <begin position="74"/>
        <end position="114"/>
    </location>
</feature>
<dbReference type="STRING" id="7868.ENSCMIP00000021845"/>
<evidence type="ECO:0000259" key="12">
    <source>
        <dbReference type="PROSITE" id="PS50050"/>
    </source>
</evidence>
<dbReference type="Proteomes" id="UP000314986">
    <property type="component" value="Unassembled WGS sequence"/>
</dbReference>
<dbReference type="OMA" id="KTKCNGT"/>
<evidence type="ECO:0000256" key="7">
    <source>
        <dbReference type="ARBA" id="ARBA00023170"/>
    </source>
</evidence>
<dbReference type="PROSITE" id="PS50050">
    <property type="entry name" value="TNFR_NGFR_2"/>
    <property type="match status" value="2"/>
</dbReference>
<feature type="signal peptide" evidence="11">
    <location>
        <begin position="1"/>
        <end position="29"/>
    </location>
</feature>
<keyword evidence="4 10" id="KW-1133">Transmembrane helix</keyword>
<dbReference type="GO" id="GO:0043123">
    <property type="term" value="P:positive regulation of canonical NF-kappaB signal transduction"/>
    <property type="evidence" value="ECO:0007669"/>
    <property type="project" value="InterPro"/>
</dbReference>
<keyword evidence="2 10" id="KW-0812">Transmembrane</keyword>
<accession>A0A4W3I356</accession>
<dbReference type="FunFam" id="2.10.50.10:FF:000003">
    <property type="entry name" value="Tumor necrosis factor receptor superfamily member 19"/>
    <property type="match status" value="1"/>
</dbReference>
<dbReference type="InterPro" id="IPR001368">
    <property type="entry name" value="TNFR/NGFR_Cys_rich_reg"/>
</dbReference>
<sequence length="442" mass="48166">MRAGMFPKQKIMSQHLLIALLCLALGAAGETGDCREHEYRDQAGNCVACKQCSPGKELSKECGFGYGDDGQCMTCRPSRFKEDWGFQKCKPCLDCALINRVQKANCTAISNAVCGDCLTGFYRKTKLGGFQEMECIPCGDPPPPYEPHCSTRVNLVKIPSTASSPRDTALAAVICSALAMVLLALLILCVIYCKKQFMEKKPSWSMRLQDSQLDSAELTPFGRHKINLSPHRTCTHCQQGPVQACGPVHLVPSCCFDETCSLGYSSESSYPPSGSIRHERNIDCAGDLHPSLLEVFSPSFSGDPLEACPLMQSSTCSDTASFCESLLPSSTEPLLDRVAPFSPKTENLTIPPSDTCARLEDQPDSLSLQSLSVEVPGINEQVGTEAPEDLALLDAEAHYQHQIENNTEHTPSGDVEMGQRAFVIQTNLVTLSLNKMRACHTR</sequence>
<dbReference type="PRINTS" id="PR01969">
    <property type="entry name" value="TNFACTORR19"/>
</dbReference>
<dbReference type="GO" id="GO:0038023">
    <property type="term" value="F:signaling receptor activity"/>
    <property type="evidence" value="ECO:0007669"/>
    <property type="project" value="InterPro"/>
</dbReference>
<reference evidence="13" key="5">
    <citation type="submission" date="2025-09" db="UniProtKB">
        <authorList>
            <consortium name="Ensembl"/>
        </authorList>
    </citation>
    <scope>IDENTIFICATION</scope>
</reference>
<keyword evidence="11" id="KW-0732">Signal</keyword>
<feature type="chain" id="PRO_5021193612" evidence="11">
    <location>
        <begin position="30"/>
        <end position="442"/>
    </location>
</feature>
<dbReference type="InterPro" id="IPR022342">
    <property type="entry name" value="TNFR_19"/>
</dbReference>
<comment type="subcellular location">
    <subcellularLocation>
        <location evidence="1">Membrane</location>
        <topology evidence="1">Single-pass membrane protein</topology>
    </subcellularLocation>
</comment>
<evidence type="ECO:0000313" key="14">
    <source>
        <dbReference type="Proteomes" id="UP000314986"/>
    </source>
</evidence>
<name>A0A4W3I356_CALMI</name>
<dbReference type="CDD" id="cd13418">
    <property type="entry name" value="TNFRSF19"/>
    <property type="match status" value="1"/>
</dbReference>
<reference evidence="14" key="1">
    <citation type="journal article" date="2006" name="Science">
        <title>Ancient noncoding elements conserved in the human genome.</title>
        <authorList>
            <person name="Venkatesh B."/>
            <person name="Kirkness E.F."/>
            <person name="Loh Y.H."/>
            <person name="Halpern A.L."/>
            <person name="Lee A.P."/>
            <person name="Johnson J."/>
            <person name="Dandona N."/>
            <person name="Viswanathan L.D."/>
            <person name="Tay A."/>
            <person name="Venter J.C."/>
            <person name="Strausberg R.L."/>
            <person name="Brenner S."/>
        </authorList>
    </citation>
    <scope>NUCLEOTIDE SEQUENCE [LARGE SCALE GENOMIC DNA]</scope>
</reference>
<dbReference type="GO" id="GO:0046330">
    <property type="term" value="P:positive regulation of JNK cascade"/>
    <property type="evidence" value="ECO:0007669"/>
    <property type="project" value="InterPro"/>
</dbReference>
<dbReference type="PANTHER" id="PTHR12120">
    <property type="entry name" value="TNFR-CYS DOMAIN-CONTAINING PROTEIN"/>
    <property type="match status" value="1"/>
</dbReference>
<evidence type="ECO:0000256" key="5">
    <source>
        <dbReference type="ARBA" id="ARBA00023136"/>
    </source>
</evidence>
<evidence type="ECO:0000256" key="1">
    <source>
        <dbReference type="ARBA" id="ARBA00004167"/>
    </source>
</evidence>
<protein>
    <submittedName>
        <fullName evidence="13">TNF receptor superfamily member 19</fullName>
    </submittedName>
</protein>
<reference evidence="13" key="4">
    <citation type="submission" date="2025-08" db="UniProtKB">
        <authorList>
            <consortium name="Ensembl"/>
        </authorList>
    </citation>
    <scope>IDENTIFICATION</scope>
</reference>
<evidence type="ECO:0000256" key="2">
    <source>
        <dbReference type="ARBA" id="ARBA00022692"/>
    </source>
</evidence>
<evidence type="ECO:0000256" key="9">
    <source>
        <dbReference type="PROSITE-ProRule" id="PRU00206"/>
    </source>
</evidence>
<evidence type="ECO:0000256" key="4">
    <source>
        <dbReference type="ARBA" id="ARBA00022989"/>
    </source>
</evidence>
<comment type="caution">
    <text evidence="9">Lacks conserved residue(s) required for the propagation of feature annotation.</text>
</comment>
<evidence type="ECO:0000256" key="11">
    <source>
        <dbReference type="SAM" id="SignalP"/>
    </source>
</evidence>